<dbReference type="Proteomes" id="UP000249590">
    <property type="component" value="Unassembled WGS sequence"/>
</dbReference>
<evidence type="ECO:0000256" key="4">
    <source>
        <dbReference type="ARBA" id="ARBA00022691"/>
    </source>
</evidence>
<dbReference type="InterPro" id="IPR002052">
    <property type="entry name" value="DNA_methylase_N6_adenine_CS"/>
</dbReference>
<dbReference type="AlphaFoldDB" id="A0A8B2NE60"/>
<dbReference type="GO" id="GO:0032259">
    <property type="term" value="P:methylation"/>
    <property type="evidence" value="ECO:0007669"/>
    <property type="project" value="UniProtKB-KW"/>
</dbReference>
<evidence type="ECO:0000259" key="10">
    <source>
        <dbReference type="Pfam" id="PF18755"/>
    </source>
</evidence>
<evidence type="ECO:0000313" key="12">
    <source>
        <dbReference type="Proteomes" id="UP000249590"/>
    </source>
</evidence>
<gene>
    <name evidence="11" type="ORF">DLJ53_30235</name>
</gene>
<evidence type="ECO:0000256" key="2">
    <source>
        <dbReference type="ARBA" id="ARBA00022603"/>
    </source>
</evidence>
<dbReference type="PROSITE" id="PS00092">
    <property type="entry name" value="N6_MTASE"/>
    <property type="match status" value="1"/>
</dbReference>
<dbReference type="EC" id="2.1.1.-" evidence="8"/>
<dbReference type="OrthoDB" id="9800801at2"/>
<evidence type="ECO:0000259" key="9">
    <source>
        <dbReference type="Pfam" id="PF01555"/>
    </source>
</evidence>
<keyword evidence="2 11" id="KW-0489">Methyltransferase</keyword>
<dbReference type="GO" id="GO:0005737">
    <property type="term" value="C:cytoplasm"/>
    <property type="evidence" value="ECO:0007669"/>
    <property type="project" value="TreeGrafter"/>
</dbReference>
<dbReference type="PRINTS" id="PR00508">
    <property type="entry name" value="S21N4MTFRASE"/>
</dbReference>
<evidence type="ECO:0000256" key="7">
    <source>
        <dbReference type="ARBA" id="ARBA00047942"/>
    </source>
</evidence>
<dbReference type="RefSeq" id="WP_111352067.1">
    <property type="nucleotide sequence ID" value="NZ_QHHQ01000010.1"/>
</dbReference>
<dbReference type="EMBL" id="QHHQ01000010">
    <property type="protein sequence ID" value="RAH96960.1"/>
    <property type="molecule type" value="Genomic_DNA"/>
</dbReference>
<comment type="similarity">
    <text evidence="1 8">Belongs to the N(4)/N(6)-methyltransferase family.</text>
</comment>
<feature type="domain" description="RAMA" evidence="10">
    <location>
        <begin position="273"/>
        <end position="367"/>
    </location>
</feature>
<sequence>MSDHRAETRGASRPPLLDQVLVGDALSALGRIAPGSVDVAFADPPYNLQLSDALYRPNQTKVDGVSAEWDRFADFAAYDQFTRAWLAGVRRALKPNGTLWVIGSYHNIFRVGTAMQDEGFWILNDVVWVKTNPMPNFRGRRFTNAHETLIWAVADASRTDYTFNYKSLKAFNDDLQHRSDWLLPICTGQERLRGDDGVKAHPTQKPEALLNRILLASSKPGDVVLDPFFGTGTTGAVARRLGRHFVGIERDPAYAELAQRRIARIVPHEDLDQVGAEGKPKRIPFGLLVEAGRVAPGDELVGGRNGPRARVRVDGSIRSGDYEGSIHKVGAAVRNLSSCNGWTYWHVEADTGLVPLDVLRTELRRELRL</sequence>
<keyword evidence="3" id="KW-0808">Transferase</keyword>
<accession>A0A8B2NE60</accession>
<dbReference type="Pfam" id="PF18755">
    <property type="entry name" value="RAMA"/>
    <property type="match status" value="1"/>
</dbReference>
<evidence type="ECO:0000256" key="8">
    <source>
        <dbReference type="RuleBase" id="RU362026"/>
    </source>
</evidence>
<feature type="domain" description="DNA methylase N-4/N-6" evidence="9">
    <location>
        <begin position="37"/>
        <end position="259"/>
    </location>
</feature>
<dbReference type="GO" id="GO:0008170">
    <property type="term" value="F:N-methyltransferase activity"/>
    <property type="evidence" value="ECO:0007669"/>
    <property type="project" value="InterPro"/>
</dbReference>
<dbReference type="InterPro" id="IPR002941">
    <property type="entry name" value="DNA_methylase_N4/N6"/>
</dbReference>
<evidence type="ECO:0000256" key="3">
    <source>
        <dbReference type="ARBA" id="ARBA00022679"/>
    </source>
</evidence>
<keyword evidence="12" id="KW-1185">Reference proteome</keyword>
<organism evidence="11 12">
    <name type="scientific">Acuticoccus sediminis</name>
    <dbReference type="NCBI Taxonomy" id="2184697"/>
    <lineage>
        <taxon>Bacteria</taxon>
        <taxon>Pseudomonadati</taxon>
        <taxon>Pseudomonadota</taxon>
        <taxon>Alphaproteobacteria</taxon>
        <taxon>Hyphomicrobiales</taxon>
        <taxon>Amorphaceae</taxon>
        <taxon>Acuticoccus</taxon>
    </lineage>
</organism>
<evidence type="ECO:0000313" key="11">
    <source>
        <dbReference type="EMBL" id="RAH96960.1"/>
    </source>
</evidence>
<protein>
    <recommendedName>
        <fullName evidence="8">Methyltransferase</fullName>
        <ecNumber evidence="8">2.1.1.-</ecNumber>
    </recommendedName>
</protein>
<dbReference type="Gene3D" id="3.40.50.150">
    <property type="entry name" value="Vaccinia Virus protein VP39"/>
    <property type="match status" value="1"/>
</dbReference>
<dbReference type="CDD" id="cd02440">
    <property type="entry name" value="AdoMet_MTases"/>
    <property type="match status" value="1"/>
</dbReference>
<keyword evidence="5" id="KW-0235">DNA replication</keyword>
<evidence type="ECO:0000256" key="6">
    <source>
        <dbReference type="ARBA" id="ARBA00023125"/>
    </source>
</evidence>
<proteinExistence type="inferred from homology"/>
<keyword evidence="6" id="KW-0238">DNA-binding</keyword>
<dbReference type="SUPFAM" id="SSF53335">
    <property type="entry name" value="S-adenosyl-L-methionine-dependent methyltransferases"/>
    <property type="match status" value="1"/>
</dbReference>
<dbReference type="PANTHER" id="PTHR13370:SF3">
    <property type="entry name" value="TRNA (GUANINE(10)-N2)-METHYLTRANSFERASE HOMOLOG"/>
    <property type="match status" value="1"/>
</dbReference>
<dbReference type="Pfam" id="PF01555">
    <property type="entry name" value="N6_N4_Mtase"/>
    <property type="match status" value="1"/>
</dbReference>
<dbReference type="InterPro" id="IPR040843">
    <property type="entry name" value="RAMA"/>
</dbReference>
<dbReference type="GO" id="GO:0009007">
    <property type="term" value="F:site-specific DNA-methyltransferase (adenine-specific) activity"/>
    <property type="evidence" value="ECO:0007669"/>
    <property type="project" value="UniProtKB-EC"/>
</dbReference>
<dbReference type="PANTHER" id="PTHR13370">
    <property type="entry name" value="RNA METHYLASE-RELATED"/>
    <property type="match status" value="1"/>
</dbReference>
<dbReference type="GO" id="GO:0003677">
    <property type="term" value="F:DNA binding"/>
    <property type="evidence" value="ECO:0007669"/>
    <property type="project" value="UniProtKB-KW"/>
</dbReference>
<reference evidence="11 12" key="1">
    <citation type="submission" date="2018-05" db="EMBL/GenBank/DDBJ databases">
        <title>Acuticoccus sediminis sp. nov., isolated from deep-sea sediment of Indian Ocean.</title>
        <authorList>
            <person name="Liu X."/>
            <person name="Lai Q."/>
            <person name="Du Y."/>
            <person name="Sun F."/>
            <person name="Zhang X."/>
            <person name="Wang S."/>
            <person name="Shao Z."/>
        </authorList>
    </citation>
    <scope>NUCLEOTIDE SEQUENCE [LARGE SCALE GENOMIC DNA]</scope>
    <source>
        <strain evidence="11 12">PTG4-2</strain>
    </source>
</reference>
<evidence type="ECO:0000256" key="5">
    <source>
        <dbReference type="ARBA" id="ARBA00022705"/>
    </source>
</evidence>
<dbReference type="InterPro" id="IPR001091">
    <property type="entry name" value="RM_Methyltransferase"/>
</dbReference>
<comment type="catalytic activity">
    <reaction evidence="7">
        <text>a 2'-deoxyadenosine in DNA + S-adenosyl-L-methionine = an N(6)-methyl-2'-deoxyadenosine in DNA + S-adenosyl-L-homocysteine + H(+)</text>
        <dbReference type="Rhea" id="RHEA:15197"/>
        <dbReference type="Rhea" id="RHEA-COMP:12418"/>
        <dbReference type="Rhea" id="RHEA-COMP:12419"/>
        <dbReference type="ChEBI" id="CHEBI:15378"/>
        <dbReference type="ChEBI" id="CHEBI:57856"/>
        <dbReference type="ChEBI" id="CHEBI:59789"/>
        <dbReference type="ChEBI" id="CHEBI:90615"/>
        <dbReference type="ChEBI" id="CHEBI:90616"/>
        <dbReference type="EC" id="2.1.1.72"/>
    </reaction>
</comment>
<name>A0A8B2NE60_9HYPH</name>
<dbReference type="InterPro" id="IPR029063">
    <property type="entry name" value="SAM-dependent_MTases_sf"/>
</dbReference>
<dbReference type="GO" id="GO:0006260">
    <property type="term" value="P:DNA replication"/>
    <property type="evidence" value="ECO:0007669"/>
    <property type="project" value="UniProtKB-KW"/>
</dbReference>
<evidence type="ECO:0000256" key="1">
    <source>
        <dbReference type="ARBA" id="ARBA00006594"/>
    </source>
</evidence>
<comment type="caution">
    <text evidence="11">The sequence shown here is derived from an EMBL/GenBank/DDBJ whole genome shotgun (WGS) entry which is preliminary data.</text>
</comment>
<keyword evidence="4" id="KW-0949">S-adenosyl-L-methionine</keyword>